<dbReference type="Ensembl" id="ENSECAT00000131489.1">
    <property type="protein sequence ID" value="ENSECAP00000055810.1"/>
    <property type="gene ID" value="ENSECAG00000021503.3"/>
</dbReference>
<keyword evidence="2" id="KW-0472">Membrane</keyword>
<reference evidence="3 4" key="1">
    <citation type="journal article" date="2009" name="Science">
        <title>Genome sequence, comparative analysis, and population genetics of the domestic horse.</title>
        <authorList>
            <consortium name="Broad Institute Genome Sequencing Platform"/>
            <consortium name="Broad Institute Whole Genome Assembly Team"/>
            <person name="Wade C.M."/>
            <person name="Giulotto E."/>
            <person name="Sigurdsson S."/>
            <person name="Zoli M."/>
            <person name="Gnerre S."/>
            <person name="Imsland F."/>
            <person name="Lear T.L."/>
            <person name="Adelson D.L."/>
            <person name="Bailey E."/>
            <person name="Bellone R.R."/>
            <person name="Bloecker H."/>
            <person name="Distl O."/>
            <person name="Edgar R.C."/>
            <person name="Garber M."/>
            <person name="Leeb T."/>
            <person name="Mauceli E."/>
            <person name="MacLeod J.N."/>
            <person name="Penedo M.C.T."/>
            <person name="Raison J.M."/>
            <person name="Sharpe T."/>
            <person name="Vogel J."/>
            <person name="Andersson L."/>
            <person name="Antczak D.F."/>
            <person name="Biagi T."/>
            <person name="Binns M.M."/>
            <person name="Chowdhary B.P."/>
            <person name="Coleman S.J."/>
            <person name="Della Valle G."/>
            <person name="Fryc S."/>
            <person name="Guerin G."/>
            <person name="Hasegawa T."/>
            <person name="Hill E.W."/>
            <person name="Jurka J."/>
            <person name="Kiialainen A."/>
            <person name="Lindgren G."/>
            <person name="Liu J."/>
            <person name="Magnani E."/>
            <person name="Mickelson J.R."/>
            <person name="Murray J."/>
            <person name="Nergadze S.G."/>
            <person name="Onofrio R."/>
            <person name="Pedroni S."/>
            <person name="Piras M.F."/>
            <person name="Raudsepp T."/>
            <person name="Rocchi M."/>
            <person name="Roeed K.H."/>
            <person name="Ryder O.A."/>
            <person name="Searle S."/>
            <person name="Skow L."/>
            <person name="Swinburne J.E."/>
            <person name="Syvaenen A.C."/>
            <person name="Tozaki T."/>
            <person name="Valberg S.J."/>
            <person name="Vaudin M."/>
            <person name="White J.R."/>
            <person name="Zody M.C."/>
            <person name="Lander E.S."/>
            <person name="Lindblad-Toh K."/>
        </authorList>
    </citation>
    <scope>NUCLEOTIDE SEQUENCE [LARGE SCALE GENOMIC DNA]</scope>
    <source>
        <strain evidence="3 4">Thoroughbred</strain>
    </source>
</reference>
<dbReference type="GO" id="GO:0097193">
    <property type="term" value="P:intrinsic apoptotic signaling pathway"/>
    <property type="evidence" value="ECO:0000250"/>
    <property type="project" value="UniProtKB"/>
</dbReference>
<feature type="transmembrane region" description="Helical" evidence="2">
    <location>
        <begin position="77"/>
        <end position="99"/>
    </location>
</feature>
<proteinExistence type="predicted"/>
<accession>F6R6C2</accession>
<dbReference type="STRING" id="9796.ENSECAP00000018923"/>
<dbReference type="VGNC" id="VGNC:20212">
    <property type="gene designation" value="MLLT11"/>
</dbReference>
<dbReference type="GeneTree" id="ENSGT00390000009895"/>
<dbReference type="GO" id="GO:0051901">
    <property type="term" value="P:positive regulation of mitochondrial depolarization"/>
    <property type="evidence" value="ECO:0000250"/>
    <property type="project" value="UniProtKB"/>
</dbReference>
<dbReference type="PaxDb" id="9796-ENSECAP00000018923"/>
<name>F6R6C2_HORSE</name>
<keyword evidence="4" id="KW-1185">Reference proteome</keyword>
<dbReference type="Bgee" id="ENSECAG00000021503">
    <property type="expression patterns" value="Expressed in prefrontal cortex and 23 other cell types or tissues"/>
</dbReference>
<dbReference type="Ensembl" id="ENSECAT00000110049.1">
    <property type="protein sequence ID" value="ENSECAP00000078917.1"/>
    <property type="gene ID" value="ENSECAG00000021503.3"/>
</dbReference>
<sequence length="106" mass="11688">MPSLSTAPSTSGELPLPASTPSNWTCSKPKTSLSHNLALIVFSFKPLPFHPSPLLILLSPLYCIEVVLMNLPELCCVTYLFIYLFIYLSIFLSFLPVSLKSPQATK</sequence>
<protein>
    <submittedName>
        <fullName evidence="3">MLLT11 transcription factor 7 cofactor</fullName>
    </submittedName>
</protein>
<evidence type="ECO:0000313" key="4">
    <source>
        <dbReference type="Proteomes" id="UP000002281"/>
    </source>
</evidence>
<dbReference type="GO" id="GO:0097191">
    <property type="term" value="P:extrinsic apoptotic signaling pathway"/>
    <property type="evidence" value="ECO:0000250"/>
    <property type="project" value="UniProtKB"/>
</dbReference>
<dbReference type="HOGENOM" id="CLU_2440320_0_0_1"/>
<keyword evidence="2" id="KW-0812">Transmembrane</keyword>
<dbReference type="Ensembl" id="ENSECAT00000080048.1">
    <property type="protein sequence ID" value="ENSECAP00000086249.1"/>
    <property type="gene ID" value="ENSECAG00000021503.3"/>
</dbReference>
<dbReference type="Proteomes" id="UP000002281">
    <property type="component" value="Chromosome 5"/>
</dbReference>
<dbReference type="Ensembl" id="ENSECAT00000131399.1">
    <property type="protein sequence ID" value="ENSECAP00000079578.1"/>
    <property type="gene ID" value="ENSECAG00000021503.3"/>
</dbReference>
<evidence type="ECO:0000256" key="1">
    <source>
        <dbReference type="SAM" id="MobiDB-lite"/>
    </source>
</evidence>
<evidence type="ECO:0000313" key="3">
    <source>
        <dbReference type="Ensembl" id="ENSECAP00000018923.2"/>
    </source>
</evidence>
<dbReference type="GO" id="GO:0090200">
    <property type="term" value="P:positive regulation of release of cytochrome c from mitochondria"/>
    <property type="evidence" value="ECO:0000250"/>
    <property type="project" value="UniProtKB"/>
</dbReference>
<evidence type="ECO:0000256" key="2">
    <source>
        <dbReference type="SAM" id="Phobius"/>
    </source>
</evidence>
<dbReference type="Ensembl" id="ENSECAT00000022869.3">
    <property type="protein sequence ID" value="ENSECAP00000018923.2"/>
    <property type="gene ID" value="ENSECAG00000021503.3"/>
</dbReference>
<dbReference type="GO" id="GO:0045893">
    <property type="term" value="P:positive regulation of DNA-templated transcription"/>
    <property type="evidence" value="ECO:0000250"/>
    <property type="project" value="UniProtKB"/>
</dbReference>
<gene>
    <name evidence="3 5" type="primary">MLLT11</name>
</gene>
<feature type="compositionally biased region" description="Polar residues" evidence="1">
    <location>
        <begin position="1"/>
        <end position="12"/>
    </location>
</feature>
<organism evidence="3 4">
    <name type="scientific">Equus caballus</name>
    <name type="common">Horse</name>
    <dbReference type="NCBI Taxonomy" id="9796"/>
    <lineage>
        <taxon>Eukaryota</taxon>
        <taxon>Metazoa</taxon>
        <taxon>Chordata</taxon>
        <taxon>Craniata</taxon>
        <taxon>Vertebrata</taxon>
        <taxon>Euteleostomi</taxon>
        <taxon>Mammalia</taxon>
        <taxon>Eutheria</taxon>
        <taxon>Laurasiatheria</taxon>
        <taxon>Perissodactyla</taxon>
        <taxon>Equidae</taxon>
        <taxon>Equus</taxon>
    </lineage>
</organism>
<dbReference type="InParanoid" id="F6R6C2"/>
<dbReference type="Ensembl" id="ENSECAT00000099138.1">
    <property type="protein sequence ID" value="ENSECAP00000066860.1"/>
    <property type="gene ID" value="ENSECAG00000021503.3"/>
</dbReference>
<evidence type="ECO:0000313" key="5">
    <source>
        <dbReference type="VGNC" id="VGNC:20212"/>
    </source>
</evidence>
<keyword evidence="2" id="KW-1133">Transmembrane helix</keyword>
<dbReference type="AlphaFoldDB" id="F6R6C2"/>
<reference evidence="3" key="2">
    <citation type="submission" date="2025-05" db="UniProtKB">
        <authorList>
            <consortium name="Ensembl"/>
        </authorList>
    </citation>
    <scope>IDENTIFICATION</scope>
    <source>
        <strain evidence="3">Thoroughbred</strain>
    </source>
</reference>
<dbReference type="Ensembl" id="ENSECAT00000081703.1">
    <property type="protein sequence ID" value="ENSECAP00000068004.1"/>
    <property type="gene ID" value="ENSECAG00000021503.3"/>
</dbReference>
<dbReference type="GO" id="GO:0043065">
    <property type="term" value="P:positive regulation of apoptotic process"/>
    <property type="evidence" value="ECO:0000250"/>
    <property type="project" value="UniProtKB"/>
</dbReference>
<feature type="region of interest" description="Disordered" evidence="1">
    <location>
        <begin position="1"/>
        <end position="22"/>
    </location>
</feature>
<feature type="transmembrane region" description="Helical" evidence="2">
    <location>
        <begin position="54"/>
        <end position="71"/>
    </location>
</feature>